<dbReference type="PANTHER" id="PTHR43727">
    <property type="entry name" value="DIAMINOPIMELATE DECARBOXYLASE"/>
    <property type="match status" value="1"/>
</dbReference>
<dbReference type="InterPro" id="IPR009006">
    <property type="entry name" value="Ala_racemase/Decarboxylase_C"/>
</dbReference>
<gene>
    <name evidence="5" type="ORF">KMZ93_22700</name>
</gene>
<dbReference type="CDD" id="cd06839">
    <property type="entry name" value="PLPDE_III_Btrk_like"/>
    <property type="match status" value="1"/>
</dbReference>
<dbReference type="GO" id="GO:0009089">
    <property type="term" value="P:lysine biosynthetic process via diaminopimelate"/>
    <property type="evidence" value="ECO:0007669"/>
    <property type="project" value="TreeGrafter"/>
</dbReference>
<dbReference type="GO" id="GO:0008836">
    <property type="term" value="F:diaminopimelate decarboxylase activity"/>
    <property type="evidence" value="ECO:0007669"/>
    <property type="project" value="TreeGrafter"/>
</dbReference>
<name>A0A975NY80_9BRAD</name>
<dbReference type="InterPro" id="IPR029066">
    <property type="entry name" value="PLP-binding_barrel"/>
</dbReference>
<dbReference type="SUPFAM" id="SSF51419">
    <property type="entry name" value="PLP-binding barrel"/>
    <property type="match status" value="1"/>
</dbReference>
<dbReference type="RefSeq" id="WP_215603499.1">
    <property type="nucleotide sequence ID" value="NZ_CP076136.1"/>
</dbReference>
<dbReference type="InterPro" id="IPR000183">
    <property type="entry name" value="Orn/DAP/Arg_de-COase"/>
</dbReference>
<organism evidence="5 6">
    <name type="scientific">Bradyrhizobium sediminis</name>
    <dbReference type="NCBI Taxonomy" id="2840469"/>
    <lineage>
        <taxon>Bacteria</taxon>
        <taxon>Pseudomonadati</taxon>
        <taxon>Pseudomonadota</taxon>
        <taxon>Alphaproteobacteria</taxon>
        <taxon>Hyphomicrobiales</taxon>
        <taxon>Nitrobacteraceae</taxon>
        <taxon>Bradyrhizobium</taxon>
    </lineage>
</organism>
<protein>
    <submittedName>
        <fullName evidence="5">Type III PLP-dependent enzyme</fullName>
    </submittedName>
</protein>
<comment type="cofactor">
    <cofactor evidence="1 3">
        <name>pyridoxal 5'-phosphate</name>
        <dbReference type="ChEBI" id="CHEBI:597326"/>
    </cofactor>
</comment>
<dbReference type="Gene3D" id="2.40.37.10">
    <property type="entry name" value="Lyase, Ornithine Decarboxylase, Chain A, domain 1"/>
    <property type="match status" value="1"/>
</dbReference>
<evidence type="ECO:0000313" key="6">
    <source>
        <dbReference type="Proteomes" id="UP000676951"/>
    </source>
</evidence>
<sequence>MPPPEPTSPAFADDLAANHFDIAGADLLVGGIPVRELAARYGTPLFIYDGGVIRRSYRTLAETLSGFARIHYSIKANPAAAVIRLLYEEGAGVEIASLGEYRAARAAGVKPGDILFAGPAKGARELETVVSGGIGEIHLESFEEIARLTAIAARLNATIPVSIRVNPVASAQGGAMRMGGKPAPFGFDEETIGEVISKVQSAPGLDLRGVHLFAGTQILDEAVLLAQWRHGIDVAGRVAAIAGHPLKTIDLGGGLGIPYFAGDGQLDLAKLSAGLPGLRQQLKSDPLLADARIVVEPGRFLAGPAGIYVAGINAAKVSRGTRFLITDGGMHHHLAASGNLGQIIKRDYPIVAPARMNATGRFPATIVGPLCTPLDTLARKAEMPDLGAGDLIAVLQSGAYGRTASPVGFLSHPLPTEILIESGKIEVIHLEQDSQAGARH</sequence>
<keyword evidence="6" id="KW-1185">Reference proteome</keyword>
<dbReference type="SUPFAM" id="SSF50621">
    <property type="entry name" value="Alanine racemase C-terminal domain-like"/>
    <property type="match status" value="1"/>
</dbReference>
<evidence type="ECO:0000256" key="1">
    <source>
        <dbReference type="ARBA" id="ARBA00001933"/>
    </source>
</evidence>
<dbReference type="PANTHER" id="PTHR43727:SF2">
    <property type="entry name" value="GROUP IV DECARBOXYLASE"/>
    <property type="match status" value="1"/>
</dbReference>
<dbReference type="AlphaFoldDB" id="A0A975NY80"/>
<accession>A0A975NY80</accession>
<dbReference type="PRINTS" id="PR01182">
    <property type="entry name" value="ORNDCRBXLASE"/>
</dbReference>
<evidence type="ECO:0000256" key="3">
    <source>
        <dbReference type="PIRSR" id="PIRSR600183-50"/>
    </source>
</evidence>
<feature type="modified residue" description="N6-(pyridoxal phosphate)lysine" evidence="3">
    <location>
        <position position="75"/>
    </location>
</feature>
<keyword evidence="2 3" id="KW-0663">Pyridoxal phosphate</keyword>
<proteinExistence type="predicted"/>
<dbReference type="Pfam" id="PF02784">
    <property type="entry name" value="Orn_Arg_deC_N"/>
    <property type="match status" value="1"/>
</dbReference>
<feature type="domain" description="Orn/DAP/Arg decarboxylase 2 N-terminal" evidence="4">
    <location>
        <begin position="53"/>
        <end position="302"/>
    </location>
</feature>
<evidence type="ECO:0000313" key="5">
    <source>
        <dbReference type="EMBL" id="QWG22734.1"/>
    </source>
</evidence>
<dbReference type="InterPro" id="IPR002433">
    <property type="entry name" value="Orn_de-COase"/>
</dbReference>
<dbReference type="InterPro" id="IPR022644">
    <property type="entry name" value="De-COase2_N"/>
</dbReference>
<dbReference type="PRINTS" id="PR01179">
    <property type="entry name" value="ODADCRBXLASE"/>
</dbReference>
<dbReference type="Proteomes" id="UP000676951">
    <property type="component" value="Chromosome"/>
</dbReference>
<feature type="active site" description="Proton donor" evidence="3">
    <location>
        <position position="371"/>
    </location>
</feature>
<dbReference type="GO" id="GO:0006596">
    <property type="term" value="P:polyamine biosynthetic process"/>
    <property type="evidence" value="ECO:0007669"/>
    <property type="project" value="InterPro"/>
</dbReference>
<evidence type="ECO:0000256" key="2">
    <source>
        <dbReference type="ARBA" id="ARBA00022898"/>
    </source>
</evidence>
<reference evidence="5 6" key="1">
    <citation type="submission" date="2021-06" db="EMBL/GenBank/DDBJ databases">
        <title>Bradyrhizobium sp. S2-11-4 Genome sequencing.</title>
        <authorList>
            <person name="Jin L."/>
        </authorList>
    </citation>
    <scope>NUCLEOTIDE SEQUENCE [LARGE SCALE GENOMIC DNA]</scope>
    <source>
        <strain evidence="5 6">S2-11-4</strain>
    </source>
</reference>
<evidence type="ECO:0000259" key="4">
    <source>
        <dbReference type="Pfam" id="PF02784"/>
    </source>
</evidence>
<dbReference type="EMBL" id="CP076136">
    <property type="protein sequence ID" value="QWG22734.1"/>
    <property type="molecule type" value="Genomic_DNA"/>
</dbReference>
<dbReference type="Gene3D" id="3.20.20.10">
    <property type="entry name" value="Alanine racemase"/>
    <property type="match status" value="1"/>
</dbReference>